<keyword evidence="2" id="KW-1185">Reference proteome</keyword>
<dbReference type="OrthoDB" id="9794935at2"/>
<dbReference type="AlphaFoldDB" id="A0A1K1LEZ8"/>
<gene>
    <name evidence="1" type="ORF">DESPIGER_1444</name>
</gene>
<reference evidence="2" key="1">
    <citation type="submission" date="2016-10" db="EMBL/GenBank/DDBJ databases">
        <authorList>
            <person name="Wegmann U."/>
        </authorList>
    </citation>
    <scope>NUCLEOTIDE SEQUENCE [LARGE SCALE GENOMIC DNA]</scope>
</reference>
<organism evidence="1 2">
    <name type="scientific">Desulfovibrio piger</name>
    <dbReference type="NCBI Taxonomy" id="901"/>
    <lineage>
        <taxon>Bacteria</taxon>
        <taxon>Pseudomonadati</taxon>
        <taxon>Thermodesulfobacteriota</taxon>
        <taxon>Desulfovibrionia</taxon>
        <taxon>Desulfovibrionales</taxon>
        <taxon>Desulfovibrionaceae</taxon>
        <taxon>Desulfovibrio</taxon>
    </lineage>
</organism>
<name>A0A1K1LEZ8_9BACT</name>
<protein>
    <submittedName>
        <fullName evidence="1">Pyridoxamine 5'-phosphate oxidase-related, FMN-binding</fullName>
    </submittedName>
</protein>
<dbReference type="InterPro" id="IPR012349">
    <property type="entry name" value="Split_barrel_FMN-bd"/>
</dbReference>
<dbReference type="PANTHER" id="PTHR34071">
    <property type="entry name" value="5-NITROIMIDAZOLE ANTIBIOTICS RESISTANCE PROTEIN, NIMA-FAMILY-RELATED PROTEIN-RELATED"/>
    <property type="match status" value="1"/>
</dbReference>
<dbReference type="Gene3D" id="2.30.110.10">
    <property type="entry name" value="Electron Transport, Fmn-binding Protein, Chain A"/>
    <property type="match status" value="1"/>
</dbReference>
<proteinExistence type="predicted"/>
<dbReference type="Proteomes" id="UP000186323">
    <property type="component" value="Chromosome I"/>
</dbReference>
<dbReference type="KEGG" id="dpg:DESPIGER_1444"/>
<dbReference type="EMBL" id="LT630450">
    <property type="protein sequence ID" value="SFV73289.1"/>
    <property type="molecule type" value="Genomic_DNA"/>
</dbReference>
<dbReference type="RefSeq" id="WP_072334869.1">
    <property type="nucleotide sequence ID" value="NZ_CALJDE010000049.1"/>
</dbReference>
<dbReference type="InterPro" id="IPR024747">
    <property type="entry name" value="Pyridox_Oxase-rel"/>
</dbReference>
<dbReference type="SUPFAM" id="SSF50475">
    <property type="entry name" value="FMN-binding split barrel"/>
    <property type="match status" value="1"/>
</dbReference>
<sequence length="159" mass="18033">MHQTVSRVELSADPALPGEILNRAESLFVAFQTGDFPYVLPFNHVWLDGRIYIHCAFAGRKIDVLRRDARVGFSTAVDVRIIRERSTTHFRSLCGTGRVSEVTDTEEKRRALDAISLRFDARCPRPAPDAALARVNILRIDVESLTCRHKDGSRRKDKE</sequence>
<accession>A0A1K1LEZ8</accession>
<dbReference type="PANTHER" id="PTHR34071:SF2">
    <property type="entry name" value="FLAVIN-NUCLEOTIDE-BINDING PROTEIN"/>
    <property type="match status" value="1"/>
</dbReference>
<dbReference type="Pfam" id="PF12900">
    <property type="entry name" value="Pyridox_ox_2"/>
    <property type="match status" value="1"/>
</dbReference>
<evidence type="ECO:0000313" key="1">
    <source>
        <dbReference type="EMBL" id="SFV73289.1"/>
    </source>
</evidence>
<evidence type="ECO:0000313" key="2">
    <source>
        <dbReference type="Proteomes" id="UP000186323"/>
    </source>
</evidence>